<dbReference type="PANTHER" id="PTHR30012">
    <property type="entry name" value="GENERAL SECRETION PATHWAY PROTEIN"/>
    <property type="match status" value="1"/>
</dbReference>
<dbReference type="eggNOG" id="COG1459">
    <property type="taxonomic scope" value="Bacteria"/>
</dbReference>
<dbReference type="FunFam" id="1.20.81.30:FF:000001">
    <property type="entry name" value="Type II secretion system protein F"/>
    <property type="match status" value="2"/>
</dbReference>
<comment type="similarity">
    <text evidence="2">Belongs to the GSP F family.</text>
</comment>
<evidence type="ECO:0000256" key="7">
    <source>
        <dbReference type="ARBA" id="ARBA00023136"/>
    </source>
</evidence>
<dbReference type="PRINTS" id="PR00812">
    <property type="entry name" value="BCTERIALGSPF"/>
</dbReference>
<dbReference type="InterPro" id="IPR003004">
    <property type="entry name" value="GspF/PilC"/>
</dbReference>
<dbReference type="GO" id="GO:0005886">
    <property type="term" value="C:plasma membrane"/>
    <property type="evidence" value="ECO:0007669"/>
    <property type="project" value="UniProtKB-SubCell"/>
</dbReference>
<keyword evidence="11" id="KW-1185">Reference proteome</keyword>
<feature type="transmembrane region" description="Helical" evidence="8">
    <location>
        <begin position="373"/>
        <end position="394"/>
    </location>
</feature>
<organism evidence="10 11">
    <name type="scientific">Desulfitobacterium metallireducens DSM 15288</name>
    <dbReference type="NCBI Taxonomy" id="871968"/>
    <lineage>
        <taxon>Bacteria</taxon>
        <taxon>Bacillati</taxon>
        <taxon>Bacillota</taxon>
        <taxon>Clostridia</taxon>
        <taxon>Eubacteriales</taxon>
        <taxon>Desulfitobacteriaceae</taxon>
        <taxon>Desulfitobacterium</taxon>
    </lineage>
</organism>
<feature type="domain" description="Type II secretion system protein GspF" evidence="9">
    <location>
        <begin position="270"/>
        <end position="392"/>
    </location>
</feature>
<evidence type="ECO:0000256" key="1">
    <source>
        <dbReference type="ARBA" id="ARBA00004429"/>
    </source>
</evidence>
<evidence type="ECO:0000259" key="9">
    <source>
        <dbReference type="Pfam" id="PF00482"/>
    </source>
</evidence>
<proteinExistence type="inferred from homology"/>
<dbReference type="Pfam" id="PF00482">
    <property type="entry name" value="T2SSF"/>
    <property type="match status" value="2"/>
</dbReference>
<feature type="domain" description="Type II secretion system protein GspF" evidence="9">
    <location>
        <begin position="67"/>
        <end position="190"/>
    </location>
</feature>
<gene>
    <name evidence="10" type="ORF">DESME_10650</name>
</gene>
<reference evidence="10 11" key="1">
    <citation type="submission" date="2013-12" db="EMBL/GenBank/DDBJ databases">
        <authorList>
            <consortium name="DOE Joint Genome Institute"/>
            <person name="Smidt H."/>
            <person name="Huntemann M."/>
            <person name="Han J."/>
            <person name="Chen A."/>
            <person name="Kyrpides N."/>
            <person name="Mavromatis K."/>
            <person name="Markowitz V."/>
            <person name="Palaniappan K."/>
            <person name="Ivanova N."/>
            <person name="Schaumberg A."/>
            <person name="Pati A."/>
            <person name="Liolios K."/>
            <person name="Nordberg H.P."/>
            <person name="Cantor M.N."/>
            <person name="Hua S.X."/>
            <person name="Woyke T."/>
        </authorList>
    </citation>
    <scope>NUCLEOTIDE SEQUENCE [LARGE SCALE GENOMIC DNA]</scope>
    <source>
        <strain evidence="11">DSM 15288</strain>
    </source>
</reference>
<evidence type="ECO:0000256" key="5">
    <source>
        <dbReference type="ARBA" id="ARBA00022692"/>
    </source>
</evidence>
<protein>
    <submittedName>
        <fullName evidence="10">Type II secretion protein F</fullName>
    </submittedName>
</protein>
<dbReference type="KEGG" id="dmt:DESME_10650"/>
<comment type="subcellular location">
    <subcellularLocation>
        <location evidence="1">Cell inner membrane</location>
        <topology evidence="1">Multi-pass membrane protein</topology>
    </subcellularLocation>
</comment>
<evidence type="ECO:0000313" key="10">
    <source>
        <dbReference type="EMBL" id="AHF07434.1"/>
    </source>
</evidence>
<evidence type="ECO:0000256" key="3">
    <source>
        <dbReference type="ARBA" id="ARBA00022475"/>
    </source>
</evidence>
<evidence type="ECO:0000313" key="11">
    <source>
        <dbReference type="Proteomes" id="UP000010847"/>
    </source>
</evidence>
<sequence length="401" mass="44147">MQYSYVVINEKMALQEGTLEAADREAALRIISGNAWQLITLKEKGALANALGRSFQRKVNYESISAFCSQLAMMIRSGANLVRGIEILQSQMEDKKLKNVLGILNRGVSRGDSLSTAMRETEGALPELLINLVAVGEESGNLDTVLVSMAEYYERENFIRKKISSAAVYPVILTFVLIGLVIFFMKFMLPELTGMMAGTGQSLPAITQAIIDISNFINQNGLYLWVGVIAFILLMTKGSKIPTVRYYLDAVLFRIPVFGNNLKNVILARFSRTLALFLHSAIPIVPILNSMERIVGNQVPSHAIVSARERIINGETLAQAFGQEKFFDPMIIQMISIGEETGRLEELMSEVANSYDKKVELGISKMVALVEPIFTLIIGIVAGGLIIAIALPIFSMSTNLK</sequence>
<name>W0EE03_9FIRM</name>
<keyword evidence="4" id="KW-0997">Cell inner membrane</keyword>
<dbReference type="InterPro" id="IPR042094">
    <property type="entry name" value="T2SS_GspF_sf"/>
</dbReference>
<evidence type="ECO:0000256" key="6">
    <source>
        <dbReference type="ARBA" id="ARBA00022989"/>
    </source>
</evidence>
<feature type="transmembrane region" description="Helical" evidence="8">
    <location>
        <begin position="167"/>
        <end position="189"/>
    </location>
</feature>
<dbReference type="RefSeq" id="WP_006716024.1">
    <property type="nucleotide sequence ID" value="NZ_CP007032.1"/>
</dbReference>
<evidence type="ECO:0000256" key="8">
    <source>
        <dbReference type="SAM" id="Phobius"/>
    </source>
</evidence>
<feature type="transmembrane region" description="Helical" evidence="8">
    <location>
        <begin position="222"/>
        <end position="238"/>
    </location>
</feature>
<evidence type="ECO:0000256" key="2">
    <source>
        <dbReference type="ARBA" id="ARBA00005745"/>
    </source>
</evidence>
<dbReference type="HOGENOM" id="CLU_035032_2_1_9"/>
<keyword evidence="5 8" id="KW-0812">Transmembrane</keyword>
<dbReference type="PANTHER" id="PTHR30012:SF0">
    <property type="entry name" value="TYPE II SECRETION SYSTEM PROTEIN F-RELATED"/>
    <property type="match status" value="1"/>
</dbReference>
<dbReference type="AlphaFoldDB" id="W0EE03"/>
<keyword evidence="7 8" id="KW-0472">Membrane</keyword>
<keyword evidence="3" id="KW-1003">Cell membrane</keyword>
<dbReference type="InterPro" id="IPR018076">
    <property type="entry name" value="T2SS_GspF_dom"/>
</dbReference>
<dbReference type="OrthoDB" id="9805682at2"/>
<dbReference type="Gene3D" id="1.20.81.30">
    <property type="entry name" value="Type II secretion system (T2SS), domain F"/>
    <property type="match status" value="2"/>
</dbReference>
<keyword evidence="6 8" id="KW-1133">Transmembrane helix</keyword>
<dbReference type="Proteomes" id="UP000010847">
    <property type="component" value="Chromosome"/>
</dbReference>
<dbReference type="EMBL" id="CP007032">
    <property type="protein sequence ID" value="AHF07434.1"/>
    <property type="molecule type" value="Genomic_DNA"/>
</dbReference>
<dbReference type="STRING" id="871968.DESME_10650"/>
<accession>W0EE03</accession>
<evidence type="ECO:0000256" key="4">
    <source>
        <dbReference type="ARBA" id="ARBA00022519"/>
    </source>
</evidence>